<dbReference type="EMBL" id="CP007139">
    <property type="protein sequence ID" value="AIE86491.1"/>
    <property type="molecule type" value="Genomic_DNA"/>
</dbReference>
<organism evidence="1 2">
    <name type="scientific">Fimbriimonas ginsengisoli Gsoil 348</name>
    <dbReference type="NCBI Taxonomy" id="661478"/>
    <lineage>
        <taxon>Bacteria</taxon>
        <taxon>Bacillati</taxon>
        <taxon>Armatimonadota</taxon>
        <taxon>Fimbriimonadia</taxon>
        <taxon>Fimbriimonadales</taxon>
        <taxon>Fimbriimonadaceae</taxon>
        <taxon>Fimbriimonas</taxon>
    </lineage>
</organism>
<dbReference type="RefSeq" id="WP_025229548.1">
    <property type="nucleotide sequence ID" value="NZ_CP007139.1"/>
</dbReference>
<gene>
    <name evidence="1" type="ORF">OP10G_3123</name>
</gene>
<dbReference type="AlphaFoldDB" id="A0A068NST3"/>
<dbReference type="STRING" id="661478.OP10G_3123"/>
<name>A0A068NST3_FIMGI</name>
<reference evidence="1 2" key="1">
    <citation type="journal article" date="2014" name="PLoS ONE">
        <title>The first complete genome sequence of the class fimbriimonadia in the phylum armatimonadetes.</title>
        <authorList>
            <person name="Hu Z.Y."/>
            <person name="Wang Y.Z."/>
            <person name="Im W.T."/>
            <person name="Wang S.Y."/>
            <person name="Zhao G.P."/>
            <person name="Zheng H.J."/>
            <person name="Quan Z.X."/>
        </authorList>
    </citation>
    <scope>NUCLEOTIDE SEQUENCE [LARGE SCALE GENOMIC DNA]</scope>
    <source>
        <strain evidence="1">Gsoil 348</strain>
    </source>
</reference>
<keyword evidence="2" id="KW-1185">Reference proteome</keyword>
<protein>
    <submittedName>
        <fullName evidence="1">Uncharacterized protein</fullName>
    </submittedName>
</protein>
<dbReference type="Proteomes" id="UP000027982">
    <property type="component" value="Chromosome"/>
</dbReference>
<evidence type="ECO:0000313" key="2">
    <source>
        <dbReference type="Proteomes" id="UP000027982"/>
    </source>
</evidence>
<dbReference type="OrthoDB" id="4250472at2"/>
<evidence type="ECO:0000313" key="1">
    <source>
        <dbReference type="EMBL" id="AIE86491.1"/>
    </source>
</evidence>
<dbReference type="HOGENOM" id="CLU_2493306_0_0_0"/>
<sequence length="86" mass="9023">MPGDGGNGAARVTRTGIALVHEGEIVLPAAGSEVQAAQVGDDIRSTIHYYFPVEIEVVSGGKAIDPQEIADLALERLARSIRANQI</sequence>
<accession>A0A068NST3</accession>
<proteinExistence type="predicted"/>
<dbReference type="KEGG" id="fgi:OP10G_3123"/>